<organism evidence="3 4">
    <name type="scientific">Ladona fulva</name>
    <name type="common">Scarce chaser dragonfly</name>
    <name type="synonym">Libellula fulva</name>
    <dbReference type="NCBI Taxonomy" id="123851"/>
    <lineage>
        <taxon>Eukaryota</taxon>
        <taxon>Metazoa</taxon>
        <taxon>Ecdysozoa</taxon>
        <taxon>Arthropoda</taxon>
        <taxon>Hexapoda</taxon>
        <taxon>Insecta</taxon>
        <taxon>Pterygota</taxon>
        <taxon>Palaeoptera</taxon>
        <taxon>Odonata</taxon>
        <taxon>Epiprocta</taxon>
        <taxon>Anisoptera</taxon>
        <taxon>Libelluloidea</taxon>
        <taxon>Libellulidae</taxon>
        <taxon>Ladona</taxon>
    </lineage>
</organism>
<dbReference type="EMBL" id="KZ309290">
    <property type="protein sequence ID" value="KAG8238151.1"/>
    <property type="molecule type" value="Genomic_DNA"/>
</dbReference>
<evidence type="ECO:0000313" key="3">
    <source>
        <dbReference type="EMBL" id="KAG8238151.1"/>
    </source>
</evidence>
<comment type="caution">
    <text evidence="3">The sequence shown here is derived from an EMBL/GenBank/DDBJ whole genome shotgun (WGS) entry which is preliminary data.</text>
</comment>
<dbReference type="InterPro" id="IPR011043">
    <property type="entry name" value="Gal_Oxase/kelch_b-propeller"/>
</dbReference>
<keyword evidence="1" id="KW-0880">Kelch repeat</keyword>
<keyword evidence="4" id="KW-1185">Reference proteome</keyword>
<dbReference type="OrthoDB" id="45365at2759"/>
<sequence length="272" mass="28479">MITPMPSKRSSVGVGVLNNLLYAVGGYDGTSRQCLNSVICYNPDTEVWTRVADMSENRSGAGTVAAVAAASGVKGDASAVTSTEHARPLVSAVASCHGLLTAISIGPTPFFAVVDSPRAIPSLMQCCVPFSECLYSLADSSLFGLTEDYTGILASIDASSLSVSLWNEAIGVVDGIMYAIGGHDGPVASKSVEAYNPKSNTWSPVADMTVCRRNAAVVCISNMLYVVGGDDGKTNFAFVEYYHPKSDTWSILPSLMSIGRSYPGVAVIEKPV</sequence>
<dbReference type="Pfam" id="PF01344">
    <property type="entry name" value="Kelch_1"/>
    <property type="match status" value="3"/>
</dbReference>
<dbReference type="PANTHER" id="PTHR24412:SF441">
    <property type="entry name" value="KELCH-LIKE PROTEIN 28"/>
    <property type="match status" value="1"/>
</dbReference>
<dbReference type="Gene3D" id="2.120.10.80">
    <property type="entry name" value="Kelch-type beta propeller"/>
    <property type="match status" value="2"/>
</dbReference>
<reference evidence="3" key="2">
    <citation type="submission" date="2017-10" db="EMBL/GenBank/DDBJ databases">
        <title>Ladona fulva Genome sequencing and assembly.</title>
        <authorList>
            <person name="Murali S."/>
            <person name="Richards S."/>
            <person name="Bandaranaike D."/>
            <person name="Bellair M."/>
            <person name="Blankenburg K."/>
            <person name="Chao H."/>
            <person name="Dinh H."/>
            <person name="Doddapaneni H."/>
            <person name="Dugan-Rocha S."/>
            <person name="Elkadiri S."/>
            <person name="Gnanaolivu R."/>
            <person name="Hernandez B."/>
            <person name="Skinner E."/>
            <person name="Javaid M."/>
            <person name="Lee S."/>
            <person name="Li M."/>
            <person name="Ming W."/>
            <person name="Munidasa M."/>
            <person name="Muniz J."/>
            <person name="Nguyen L."/>
            <person name="Hughes D."/>
            <person name="Osuji N."/>
            <person name="Pu L.-L."/>
            <person name="Puazo M."/>
            <person name="Qu C."/>
            <person name="Quiroz J."/>
            <person name="Raj R."/>
            <person name="Weissenberger G."/>
            <person name="Xin Y."/>
            <person name="Zou X."/>
            <person name="Han Y."/>
            <person name="Worley K."/>
            <person name="Muzny D."/>
            <person name="Gibbs R."/>
        </authorList>
    </citation>
    <scope>NUCLEOTIDE SEQUENCE</scope>
    <source>
        <strain evidence="3">Sampled in the wild</strain>
    </source>
</reference>
<gene>
    <name evidence="3" type="ORF">J437_LFUL017264</name>
</gene>
<protein>
    <recommendedName>
        <fullName evidence="5">Kelch repeat protein</fullName>
    </recommendedName>
</protein>
<dbReference type="Proteomes" id="UP000792457">
    <property type="component" value="Unassembled WGS sequence"/>
</dbReference>
<dbReference type="InterPro" id="IPR006652">
    <property type="entry name" value="Kelch_1"/>
</dbReference>
<evidence type="ECO:0008006" key="5">
    <source>
        <dbReference type="Google" id="ProtNLM"/>
    </source>
</evidence>
<reference evidence="3" key="1">
    <citation type="submission" date="2013-04" db="EMBL/GenBank/DDBJ databases">
        <authorList>
            <person name="Qu J."/>
            <person name="Murali S.C."/>
            <person name="Bandaranaike D."/>
            <person name="Bellair M."/>
            <person name="Blankenburg K."/>
            <person name="Chao H."/>
            <person name="Dinh H."/>
            <person name="Doddapaneni H."/>
            <person name="Downs B."/>
            <person name="Dugan-Rocha S."/>
            <person name="Elkadiri S."/>
            <person name="Gnanaolivu R.D."/>
            <person name="Hernandez B."/>
            <person name="Javaid M."/>
            <person name="Jayaseelan J.C."/>
            <person name="Lee S."/>
            <person name="Li M."/>
            <person name="Ming W."/>
            <person name="Munidasa M."/>
            <person name="Muniz J."/>
            <person name="Nguyen L."/>
            <person name="Ongeri F."/>
            <person name="Osuji N."/>
            <person name="Pu L.-L."/>
            <person name="Puazo M."/>
            <person name="Qu C."/>
            <person name="Quiroz J."/>
            <person name="Raj R."/>
            <person name="Weissenberger G."/>
            <person name="Xin Y."/>
            <person name="Zou X."/>
            <person name="Han Y."/>
            <person name="Richards S."/>
            <person name="Worley K."/>
            <person name="Muzny D."/>
            <person name="Gibbs R."/>
        </authorList>
    </citation>
    <scope>NUCLEOTIDE SEQUENCE</scope>
    <source>
        <strain evidence="3">Sampled in the wild</strain>
    </source>
</reference>
<accession>A0A8K0KQR8</accession>
<dbReference type="SUPFAM" id="SSF50965">
    <property type="entry name" value="Galactose oxidase, central domain"/>
    <property type="match status" value="1"/>
</dbReference>
<evidence type="ECO:0000256" key="1">
    <source>
        <dbReference type="ARBA" id="ARBA00022441"/>
    </source>
</evidence>
<dbReference type="AlphaFoldDB" id="A0A8K0KQR8"/>
<proteinExistence type="predicted"/>
<dbReference type="SMART" id="SM00612">
    <property type="entry name" value="Kelch"/>
    <property type="match status" value="3"/>
</dbReference>
<name>A0A8K0KQR8_LADFU</name>
<evidence type="ECO:0000313" key="4">
    <source>
        <dbReference type="Proteomes" id="UP000792457"/>
    </source>
</evidence>
<dbReference type="PANTHER" id="PTHR24412">
    <property type="entry name" value="KELCH PROTEIN"/>
    <property type="match status" value="1"/>
</dbReference>
<dbReference type="InterPro" id="IPR015915">
    <property type="entry name" value="Kelch-typ_b-propeller"/>
</dbReference>
<keyword evidence="2" id="KW-0677">Repeat</keyword>
<evidence type="ECO:0000256" key="2">
    <source>
        <dbReference type="ARBA" id="ARBA00022737"/>
    </source>
</evidence>